<dbReference type="InterPro" id="IPR001509">
    <property type="entry name" value="Epimerase_deHydtase"/>
</dbReference>
<dbReference type="EMBL" id="JAFFPU010000033">
    <property type="protein sequence ID" value="MBM9577289.1"/>
    <property type="molecule type" value="Genomic_DNA"/>
</dbReference>
<protein>
    <submittedName>
        <fullName evidence="3">NAD(P)-dependent oxidoreductase</fullName>
    </submittedName>
</protein>
<dbReference type="PANTHER" id="PTHR43000">
    <property type="entry name" value="DTDP-D-GLUCOSE 4,6-DEHYDRATASE-RELATED"/>
    <property type="match status" value="1"/>
</dbReference>
<evidence type="ECO:0000313" key="3">
    <source>
        <dbReference type="EMBL" id="MBM9577289.1"/>
    </source>
</evidence>
<dbReference type="PRINTS" id="PR01713">
    <property type="entry name" value="NUCEPIMERASE"/>
</dbReference>
<dbReference type="SUPFAM" id="SSF51735">
    <property type="entry name" value="NAD(P)-binding Rossmann-fold domains"/>
    <property type="match status" value="1"/>
</dbReference>
<dbReference type="RefSeq" id="WP_205279424.1">
    <property type="nucleotide sequence ID" value="NZ_JAFFPU010000033.1"/>
</dbReference>
<accession>A0ABS2UA89</accession>
<dbReference type="CDD" id="cd08946">
    <property type="entry name" value="SDR_e"/>
    <property type="match status" value="1"/>
</dbReference>
<evidence type="ECO:0000259" key="2">
    <source>
        <dbReference type="Pfam" id="PF01370"/>
    </source>
</evidence>
<reference evidence="3 4" key="1">
    <citation type="submission" date="2021-02" db="EMBL/GenBank/DDBJ databases">
        <title>Leptospira ainlahdjerensis sp. nov., Leptospira ainazelensis sp. nov., Leptospira abararensis sp. nov. and Leptospira chreensis sp. nov., four new species isolated from water sources in Algeria.</title>
        <authorList>
            <person name="Amara Korba A."/>
            <person name="Kainiu M."/>
            <person name="Vincent A.T."/>
            <person name="Mariet J.-F."/>
            <person name="Veyrier F.J."/>
            <person name="Goarant C."/>
            <person name="Picardeau M."/>
        </authorList>
    </citation>
    <scope>NUCLEOTIDE SEQUENCE [LARGE SCALE GENOMIC DNA]</scope>
    <source>
        <strain evidence="3 4">201903070</strain>
    </source>
</reference>
<comment type="caution">
    <text evidence="3">The sequence shown here is derived from an EMBL/GenBank/DDBJ whole genome shotgun (WGS) entry which is preliminary data.</text>
</comment>
<sequence length="285" mass="32088">MIDVLLTGASGFIGKALVQNLQNRNLQYFALDRKAGDIANPETWINLPKARTVVHLAGNTFVPESWKNTYLFINSNVMGTQNALDYAESQQAQFVFISAYLYGRVNKLPISELDSVSPNNPYALSKYLAEQLCKFYAEYKNLNVRVLRLFNVYGPGQKEYFLIPSIIKQILEKNEIRVLDLKPKRDYVFLRDVVDAIVSACEPLDGFQIFNIGSGRSYSVEEVIGIIQKIANTSLPIVSNLVERKEEISDVIADISKARNLLGWEPKYTFDSGINEILNASSSTK</sequence>
<dbReference type="Pfam" id="PF01370">
    <property type="entry name" value="Epimerase"/>
    <property type="match status" value="1"/>
</dbReference>
<keyword evidence="4" id="KW-1185">Reference proteome</keyword>
<gene>
    <name evidence="3" type="ORF">JWG45_09005</name>
</gene>
<proteinExistence type="inferred from homology"/>
<evidence type="ECO:0000256" key="1">
    <source>
        <dbReference type="ARBA" id="ARBA00007637"/>
    </source>
</evidence>
<dbReference type="Proteomes" id="UP000724686">
    <property type="component" value="Unassembled WGS sequence"/>
</dbReference>
<name>A0ABS2UA89_9LEPT</name>
<organism evidence="3 4">
    <name type="scientific">Leptospira ainlahdjerensis</name>
    <dbReference type="NCBI Taxonomy" id="2810033"/>
    <lineage>
        <taxon>Bacteria</taxon>
        <taxon>Pseudomonadati</taxon>
        <taxon>Spirochaetota</taxon>
        <taxon>Spirochaetia</taxon>
        <taxon>Leptospirales</taxon>
        <taxon>Leptospiraceae</taxon>
        <taxon>Leptospira</taxon>
    </lineage>
</organism>
<dbReference type="InterPro" id="IPR036291">
    <property type="entry name" value="NAD(P)-bd_dom_sf"/>
</dbReference>
<comment type="similarity">
    <text evidence="1">Belongs to the NAD(P)-dependent epimerase/dehydratase family.</text>
</comment>
<feature type="domain" description="NAD-dependent epimerase/dehydratase" evidence="2">
    <location>
        <begin position="4"/>
        <end position="213"/>
    </location>
</feature>
<evidence type="ECO:0000313" key="4">
    <source>
        <dbReference type="Proteomes" id="UP000724686"/>
    </source>
</evidence>
<dbReference type="Gene3D" id="3.40.50.720">
    <property type="entry name" value="NAD(P)-binding Rossmann-like Domain"/>
    <property type="match status" value="1"/>
</dbReference>